<keyword evidence="4" id="KW-1003">Cell membrane</keyword>
<evidence type="ECO:0000256" key="4">
    <source>
        <dbReference type="ARBA" id="ARBA00022475"/>
    </source>
</evidence>
<evidence type="ECO:0000256" key="7">
    <source>
        <dbReference type="ARBA" id="ARBA00023136"/>
    </source>
</evidence>
<dbReference type="InterPro" id="IPR027417">
    <property type="entry name" value="P-loop_NTPase"/>
</dbReference>
<keyword evidence="10" id="KW-1185">Reference proteome</keyword>
<keyword evidence="5" id="KW-0547">Nucleotide-binding</keyword>
<sequence length="562" mass="61162">MSDNSKPLLELKDLNITFSSSGGDVHAVRGANLEVYPGETVAIVGESGSGKSTTAMSVIGLLPKNGKIEGGSIVFNGEDLTKASEKRFQQIRGAEIGLVPQDPMSNLNPVWKIGAQVTESLKANNALDGADKDEKVAQLLTEAGLPDAAKKAKQYPHEFSGGMRQRALIGIGLAARPQLLIADEPTSALDVTVQRKILDHLASLTEELGTAVLLVTHDLGLAAERAEHLVVMHRGRVVESGPSQEILQDPQHPYTQRLVQAAPSINTARYSDNVTVNENSDAADSQSTSGEPINADNDFVIEVANLTKEFAQRGRGKDAFKAVDDVSFNVRRGTTLAMVGESGSGKSTIANMVLQLLEPTSGTIKFNGEDVSKFSKKQLFNLREKMQVVFQNPYGSLDPMYSIYKSIEEPLILHKRGNRKERQKRVAELLDMVAMPASTMQRFPNELSGGQRQRIAIARAMALNPEVLVLDEAVSALDVLVQDQILKLLQNLQDEHNLSYLFITHDLAVVRQSADDVVVLQNGNLVEKNTTENLFRNAEQEYTRNLINSVPGMNIKLGNGQA</sequence>
<dbReference type="InterPro" id="IPR017871">
    <property type="entry name" value="ABC_transporter-like_CS"/>
</dbReference>
<dbReference type="Proteomes" id="UP001239759">
    <property type="component" value="Unassembled WGS sequence"/>
</dbReference>
<evidence type="ECO:0000256" key="6">
    <source>
        <dbReference type="ARBA" id="ARBA00022840"/>
    </source>
</evidence>
<dbReference type="PANTHER" id="PTHR43297:SF2">
    <property type="entry name" value="DIPEPTIDE TRANSPORT ATP-BINDING PROTEIN DPPD"/>
    <property type="match status" value="1"/>
</dbReference>
<dbReference type="PROSITE" id="PS50893">
    <property type="entry name" value="ABC_TRANSPORTER_2"/>
    <property type="match status" value="2"/>
</dbReference>
<dbReference type="PROSITE" id="PS00211">
    <property type="entry name" value="ABC_TRANSPORTER_1"/>
    <property type="match status" value="2"/>
</dbReference>
<dbReference type="NCBIfam" id="NF007739">
    <property type="entry name" value="PRK10419.1"/>
    <property type="match status" value="2"/>
</dbReference>
<evidence type="ECO:0000313" key="10">
    <source>
        <dbReference type="Proteomes" id="UP001239759"/>
    </source>
</evidence>
<protein>
    <submittedName>
        <fullName evidence="9">ABC transporter ATP-binding protein</fullName>
    </submittedName>
</protein>
<dbReference type="Pfam" id="PF00005">
    <property type="entry name" value="ABC_tran"/>
    <property type="match status" value="2"/>
</dbReference>
<feature type="domain" description="ABC transporter" evidence="8">
    <location>
        <begin position="11"/>
        <end position="259"/>
    </location>
</feature>
<dbReference type="InterPro" id="IPR003439">
    <property type="entry name" value="ABC_transporter-like_ATP-bd"/>
</dbReference>
<dbReference type="SMART" id="SM00382">
    <property type="entry name" value="AAA"/>
    <property type="match status" value="2"/>
</dbReference>
<evidence type="ECO:0000256" key="1">
    <source>
        <dbReference type="ARBA" id="ARBA00004202"/>
    </source>
</evidence>
<evidence type="ECO:0000259" key="8">
    <source>
        <dbReference type="PROSITE" id="PS50893"/>
    </source>
</evidence>
<dbReference type="NCBIfam" id="NF010167">
    <property type="entry name" value="PRK13648.1"/>
    <property type="match status" value="2"/>
</dbReference>
<dbReference type="PANTHER" id="PTHR43297">
    <property type="entry name" value="OLIGOPEPTIDE TRANSPORT ATP-BINDING PROTEIN APPD"/>
    <property type="match status" value="1"/>
</dbReference>
<dbReference type="NCBIfam" id="NF008453">
    <property type="entry name" value="PRK11308.1"/>
    <property type="match status" value="2"/>
</dbReference>
<dbReference type="SUPFAM" id="SSF52540">
    <property type="entry name" value="P-loop containing nucleoside triphosphate hydrolases"/>
    <property type="match status" value="2"/>
</dbReference>
<proteinExistence type="inferred from homology"/>
<evidence type="ECO:0000256" key="2">
    <source>
        <dbReference type="ARBA" id="ARBA00005417"/>
    </source>
</evidence>
<dbReference type="Pfam" id="PF08352">
    <property type="entry name" value="oligo_HPY"/>
    <property type="match status" value="2"/>
</dbReference>
<evidence type="ECO:0000313" key="9">
    <source>
        <dbReference type="EMBL" id="MDK4290902.1"/>
    </source>
</evidence>
<reference evidence="9 10" key="1">
    <citation type="submission" date="2023-05" db="EMBL/GenBank/DDBJ databases">
        <title>Metabolic capabilities are highly conserved among human nasal-associated Corynebacterium species in pangenomic analyses.</title>
        <authorList>
            <person name="Tran T.H."/>
            <person name="Roberts A.Q."/>
            <person name="Escapa I.F."/>
            <person name="Gao W."/>
            <person name="Conlan S."/>
            <person name="Kong H."/>
            <person name="Segre J.A."/>
            <person name="Kelly M.S."/>
            <person name="Lemon K.P."/>
        </authorList>
    </citation>
    <scope>NUCLEOTIDE SEQUENCE [LARGE SCALE GENOMIC DNA]</scope>
    <source>
        <strain evidence="9 10">KPL3772</strain>
    </source>
</reference>
<dbReference type="CDD" id="cd03257">
    <property type="entry name" value="ABC_NikE_OppD_transporters"/>
    <property type="match status" value="2"/>
</dbReference>
<gene>
    <name evidence="9" type="ORF">QPX23_09280</name>
</gene>
<keyword evidence="3" id="KW-0813">Transport</keyword>
<feature type="domain" description="ABC transporter" evidence="8">
    <location>
        <begin position="301"/>
        <end position="547"/>
    </location>
</feature>
<dbReference type="InterPro" id="IPR050388">
    <property type="entry name" value="ABC_Ni/Peptide_Import"/>
</dbReference>
<evidence type="ECO:0000256" key="5">
    <source>
        <dbReference type="ARBA" id="ARBA00022741"/>
    </source>
</evidence>
<dbReference type="RefSeq" id="WP_126849678.1">
    <property type="nucleotide sequence ID" value="NZ_JASNUQ010000017.1"/>
</dbReference>
<evidence type="ECO:0000256" key="3">
    <source>
        <dbReference type="ARBA" id="ARBA00022448"/>
    </source>
</evidence>
<accession>A0ABT7FY37</accession>
<name>A0ABT7FY37_9CORY</name>
<organism evidence="9 10">
    <name type="scientific">Corynebacterium pseudodiphtheriticum</name>
    <dbReference type="NCBI Taxonomy" id="37637"/>
    <lineage>
        <taxon>Bacteria</taxon>
        <taxon>Bacillati</taxon>
        <taxon>Actinomycetota</taxon>
        <taxon>Actinomycetes</taxon>
        <taxon>Mycobacteriales</taxon>
        <taxon>Corynebacteriaceae</taxon>
        <taxon>Corynebacterium</taxon>
    </lineage>
</organism>
<comment type="subcellular location">
    <subcellularLocation>
        <location evidence="1">Cell membrane</location>
        <topology evidence="1">Peripheral membrane protein</topology>
    </subcellularLocation>
</comment>
<keyword evidence="6 9" id="KW-0067">ATP-binding</keyword>
<dbReference type="InterPro" id="IPR013563">
    <property type="entry name" value="Oligopep_ABC_C"/>
</dbReference>
<keyword evidence="7" id="KW-0472">Membrane</keyword>
<dbReference type="InterPro" id="IPR003593">
    <property type="entry name" value="AAA+_ATPase"/>
</dbReference>
<dbReference type="EMBL" id="JASNUQ010000017">
    <property type="protein sequence ID" value="MDK4290902.1"/>
    <property type="molecule type" value="Genomic_DNA"/>
</dbReference>
<dbReference type="GO" id="GO:0005524">
    <property type="term" value="F:ATP binding"/>
    <property type="evidence" value="ECO:0007669"/>
    <property type="project" value="UniProtKB-KW"/>
</dbReference>
<comment type="similarity">
    <text evidence="2">Belongs to the ABC transporter superfamily.</text>
</comment>
<dbReference type="Gene3D" id="3.40.50.300">
    <property type="entry name" value="P-loop containing nucleotide triphosphate hydrolases"/>
    <property type="match status" value="2"/>
</dbReference>
<comment type="caution">
    <text evidence="9">The sequence shown here is derived from an EMBL/GenBank/DDBJ whole genome shotgun (WGS) entry which is preliminary data.</text>
</comment>